<dbReference type="InterPro" id="IPR016155">
    <property type="entry name" value="Mopterin_synth/thiamin_S_b"/>
</dbReference>
<evidence type="ECO:0000313" key="1">
    <source>
        <dbReference type="EMBL" id="QSQ07727.1"/>
    </source>
</evidence>
<dbReference type="InterPro" id="IPR003749">
    <property type="entry name" value="ThiS/MoaD-like"/>
</dbReference>
<name>A0A8A0RJM7_9FIRM</name>
<protein>
    <recommendedName>
        <fullName evidence="3">ThiS family protein</fullName>
    </recommendedName>
</protein>
<organism evidence="1 2">
    <name type="scientific">Koleobacter methoxysyntrophicus</name>
    <dbReference type="NCBI Taxonomy" id="2751313"/>
    <lineage>
        <taxon>Bacteria</taxon>
        <taxon>Bacillati</taxon>
        <taxon>Bacillota</taxon>
        <taxon>Clostridia</taxon>
        <taxon>Koleobacterales</taxon>
        <taxon>Koleobacteraceae</taxon>
        <taxon>Koleobacter</taxon>
    </lineage>
</organism>
<dbReference type="EMBL" id="CP059066">
    <property type="protein sequence ID" value="QSQ07727.1"/>
    <property type="molecule type" value="Genomic_DNA"/>
</dbReference>
<dbReference type="RefSeq" id="WP_206707985.1">
    <property type="nucleotide sequence ID" value="NZ_CP059066.1"/>
</dbReference>
<dbReference type="Proteomes" id="UP000662904">
    <property type="component" value="Chromosome"/>
</dbReference>
<gene>
    <name evidence="1" type="ORF">H0A61_00043</name>
</gene>
<dbReference type="Pfam" id="PF02597">
    <property type="entry name" value="ThiS"/>
    <property type="match status" value="1"/>
</dbReference>
<dbReference type="KEGG" id="kme:H0A61_00043"/>
<accession>A0A8A0RJM7</accession>
<evidence type="ECO:0008006" key="3">
    <source>
        <dbReference type="Google" id="ProtNLM"/>
    </source>
</evidence>
<dbReference type="InterPro" id="IPR012675">
    <property type="entry name" value="Beta-grasp_dom_sf"/>
</dbReference>
<dbReference type="AlphaFoldDB" id="A0A8A0RJM7"/>
<proteinExistence type="predicted"/>
<keyword evidence="2" id="KW-1185">Reference proteome</keyword>
<sequence>MFVQIKVDRSLKDFIDPSFKSKDCIELDIGSDTTVEECLSILGIKNPKEVVTLVNGRIKHRETTLEDGDEIQIYPLLIGG</sequence>
<reference evidence="1" key="1">
    <citation type="submission" date="2020-07" db="EMBL/GenBank/DDBJ databases">
        <title>Koleobacter methoxysyntrophicus gen. nov., sp. nov., a novel anaerobic bacterium isolated from deep subsurface oil field and proposal of Koleobacterales ord. nov. in the phylum Firmicutes.</title>
        <authorList>
            <person name="Sakamoto S."/>
            <person name="Tamaki H."/>
        </authorList>
    </citation>
    <scope>NUCLEOTIDE SEQUENCE</scope>
    <source>
        <strain evidence="1">NRmbB1</strain>
    </source>
</reference>
<dbReference type="SUPFAM" id="SSF54285">
    <property type="entry name" value="MoaD/ThiS"/>
    <property type="match status" value="1"/>
</dbReference>
<dbReference type="Gene3D" id="3.10.20.30">
    <property type="match status" value="1"/>
</dbReference>
<evidence type="ECO:0000313" key="2">
    <source>
        <dbReference type="Proteomes" id="UP000662904"/>
    </source>
</evidence>